<keyword evidence="2" id="KW-1185">Reference proteome</keyword>
<feature type="region of interest" description="Disordered" evidence="1">
    <location>
        <begin position="18"/>
        <end position="79"/>
    </location>
</feature>
<name>A0A8B8K1S0_ABRPR</name>
<feature type="compositionally biased region" description="Polar residues" evidence="1">
    <location>
        <begin position="18"/>
        <end position="48"/>
    </location>
</feature>
<proteinExistence type="predicted"/>
<dbReference type="AlphaFoldDB" id="A0A8B8K1S0"/>
<dbReference type="PANTHER" id="PTHR33472">
    <property type="entry name" value="OS01G0106600 PROTEIN"/>
    <property type="match status" value="1"/>
</dbReference>
<reference evidence="3" key="2">
    <citation type="submission" date="2025-08" db="UniProtKB">
        <authorList>
            <consortium name="RefSeq"/>
        </authorList>
    </citation>
    <scope>IDENTIFICATION</scope>
    <source>
        <tissue evidence="3">Young leaves</tissue>
    </source>
</reference>
<feature type="compositionally biased region" description="Low complexity" evidence="1">
    <location>
        <begin position="49"/>
        <end position="66"/>
    </location>
</feature>
<reference evidence="2" key="1">
    <citation type="journal article" date="2019" name="Toxins">
        <title>Detection of Abrin-Like and Prepropulchellin-Like Toxin Genes and Transcripts Using Whole Genome Sequencing and Full-Length Transcript Sequencing of Abrus precatorius.</title>
        <authorList>
            <person name="Hovde B.T."/>
            <person name="Daligault H.E."/>
            <person name="Hanschen E.R."/>
            <person name="Kunde Y.A."/>
            <person name="Johnson M.B."/>
            <person name="Starkenburg S.R."/>
            <person name="Johnson S.L."/>
        </authorList>
    </citation>
    <scope>NUCLEOTIDE SEQUENCE [LARGE SCALE GENOMIC DNA]</scope>
</reference>
<dbReference type="RefSeq" id="XP_027337364.1">
    <property type="nucleotide sequence ID" value="XM_027481563.1"/>
</dbReference>
<gene>
    <name evidence="3" type="primary">LOC113851076</name>
</gene>
<protein>
    <submittedName>
        <fullName evidence="3">Uncharacterized protein LOC113851076</fullName>
    </submittedName>
</protein>
<evidence type="ECO:0000313" key="2">
    <source>
        <dbReference type="Proteomes" id="UP000694853"/>
    </source>
</evidence>
<evidence type="ECO:0000256" key="1">
    <source>
        <dbReference type="SAM" id="MobiDB-lite"/>
    </source>
</evidence>
<dbReference type="Proteomes" id="UP000694853">
    <property type="component" value="Unplaced"/>
</dbReference>
<feature type="compositionally biased region" description="Basic and acidic residues" evidence="1">
    <location>
        <begin position="134"/>
        <end position="151"/>
    </location>
</feature>
<feature type="region of interest" description="Disordered" evidence="1">
    <location>
        <begin position="126"/>
        <end position="155"/>
    </location>
</feature>
<sequence length="263" mass="28815">MANSTPIRPWSRLASLRSVTSASEPYSNPSLKASQARHISSLDNNVGITTSLPSTPPSNQSPTQSQKFKHTTPFIFPPSKLKVNPEIEIQTKIKIPGEEETKAVLINGTVEKPNANDNGSLHKESIETQKQSTGHHEKQVKTKENERKGKGVDLGSDGNGITRVITIAGENRGAYMEILKPQEKPIKKMGNFGNGEEDANEKEKNRKVRTISSLPKSGFYVNSNVQCVNSSMMFHTSCTHNDPGVHLSLSKKPFGERVDGQSN</sequence>
<dbReference type="PANTHER" id="PTHR33472:SF1">
    <property type="entry name" value="EXTENSIN-RELATED"/>
    <property type="match status" value="1"/>
</dbReference>
<dbReference type="GeneID" id="113851076"/>
<evidence type="ECO:0000313" key="3">
    <source>
        <dbReference type="RefSeq" id="XP_027337364.1"/>
    </source>
</evidence>
<dbReference type="OrthoDB" id="1939627at2759"/>
<dbReference type="KEGG" id="aprc:113851076"/>
<organism evidence="2 3">
    <name type="scientific">Abrus precatorius</name>
    <name type="common">Indian licorice</name>
    <name type="synonym">Glycine abrus</name>
    <dbReference type="NCBI Taxonomy" id="3816"/>
    <lineage>
        <taxon>Eukaryota</taxon>
        <taxon>Viridiplantae</taxon>
        <taxon>Streptophyta</taxon>
        <taxon>Embryophyta</taxon>
        <taxon>Tracheophyta</taxon>
        <taxon>Spermatophyta</taxon>
        <taxon>Magnoliopsida</taxon>
        <taxon>eudicotyledons</taxon>
        <taxon>Gunneridae</taxon>
        <taxon>Pentapetalae</taxon>
        <taxon>rosids</taxon>
        <taxon>fabids</taxon>
        <taxon>Fabales</taxon>
        <taxon>Fabaceae</taxon>
        <taxon>Papilionoideae</taxon>
        <taxon>50 kb inversion clade</taxon>
        <taxon>NPAAA clade</taxon>
        <taxon>indigoferoid/millettioid clade</taxon>
        <taxon>Abreae</taxon>
        <taxon>Abrus</taxon>
    </lineage>
</organism>
<accession>A0A8B8K1S0</accession>